<dbReference type="HOGENOM" id="CLU_1408630_0_0_1"/>
<dbReference type="AlphaFoldDB" id="A0A010R7L4"/>
<gene>
    <name evidence="1" type="ORF">CFIO01_03594</name>
</gene>
<evidence type="ECO:0000313" key="2">
    <source>
        <dbReference type="Proteomes" id="UP000020467"/>
    </source>
</evidence>
<name>A0A010R7L4_9PEZI</name>
<sequence length="193" mass="22131">MEHLKTVTILHMESPERTDEQWWAGWDDMMASCYFRDNPVAFYTRILYPKYPPYEINPNNYLKVERAHRRKLVAEHPDWYEQGYEVSDSDDDVCGPNRFRKGYGRRGTDYITLPCSSIEPGKSGLYGARRHREVEYSGTGSSCRYSGLEAFEASLFLKGIVDAEMGLEVSPQGFLAGFSDDFEDVTEAGYSVD</sequence>
<keyword evidence="2" id="KW-1185">Reference proteome</keyword>
<evidence type="ECO:0000313" key="1">
    <source>
        <dbReference type="EMBL" id="EXF76201.1"/>
    </source>
</evidence>
<dbReference type="KEGG" id="cfj:CFIO01_03594"/>
<dbReference type="OrthoDB" id="4802527at2759"/>
<reference evidence="1 2" key="1">
    <citation type="submission" date="2014-02" db="EMBL/GenBank/DDBJ databases">
        <title>The genome sequence of Colletotrichum fioriniae PJ7.</title>
        <authorList>
            <person name="Baroncelli R."/>
            <person name="Thon M.R."/>
        </authorList>
    </citation>
    <scope>NUCLEOTIDE SEQUENCE [LARGE SCALE GENOMIC DNA]</scope>
    <source>
        <strain evidence="1 2">PJ7</strain>
    </source>
</reference>
<accession>A0A010R7L4</accession>
<dbReference type="Proteomes" id="UP000020467">
    <property type="component" value="Unassembled WGS sequence"/>
</dbReference>
<protein>
    <submittedName>
        <fullName evidence="1">Uncharacterized protein</fullName>
    </submittedName>
</protein>
<organism evidence="1 2">
    <name type="scientific">Colletotrichum fioriniae PJ7</name>
    <dbReference type="NCBI Taxonomy" id="1445577"/>
    <lineage>
        <taxon>Eukaryota</taxon>
        <taxon>Fungi</taxon>
        <taxon>Dikarya</taxon>
        <taxon>Ascomycota</taxon>
        <taxon>Pezizomycotina</taxon>
        <taxon>Sordariomycetes</taxon>
        <taxon>Hypocreomycetidae</taxon>
        <taxon>Glomerellales</taxon>
        <taxon>Glomerellaceae</taxon>
        <taxon>Colletotrichum</taxon>
        <taxon>Colletotrichum acutatum species complex</taxon>
    </lineage>
</organism>
<dbReference type="EMBL" id="JARH01000862">
    <property type="protein sequence ID" value="EXF76201.1"/>
    <property type="molecule type" value="Genomic_DNA"/>
</dbReference>
<comment type="caution">
    <text evidence="1">The sequence shown here is derived from an EMBL/GenBank/DDBJ whole genome shotgun (WGS) entry which is preliminary data.</text>
</comment>
<proteinExistence type="predicted"/>